<dbReference type="InterPro" id="IPR000182">
    <property type="entry name" value="GNAT_dom"/>
</dbReference>
<evidence type="ECO:0000256" key="1">
    <source>
        <dbReference type="ARBA" id="ARBA00022679"/>
    </source>
</evidence>
<evidence type="ECO:0000256" key="2">
    <source>
        <dbReference type="ARBA" id="ARBA00023315"/>
    </source>
</evidence>
<dbReference type="RefSeq" id="WP_240713385.1">
    <property type="nucleotide sequence ID" value="NZ_JAKVTV010000002.1"/>
</dbReference>
<keyword evidence="1" id="KW-0808">Transferase</keyword>
<dbReference type="SUPFAM" id="SSF55729">
    <property type="entry name" value="Acyl-CoA N-acyltransferases (Nat)"/>
    <property type="match status" value="1"/>
</dbReference>
<dbReference type="GO" id="GO:0016747">
    <property type="term" value="F:acyltransferase activity, transferring groups other than amino-acyl groups"/>
    <property type="evidence" value="ECO:0007669"/>
    <property type="project" value="InterPro"/>
</dbReference>
<dbReference type="Pfam" id="PF00583">
    <property type="entry name" value="Acetyltransf_1"/>
    <property type="match status" value="1"/>
</dbReference>
<evidence type="ECO:0000313" key="5">
    <source>
        <dbReference type="Proteomes" id="UP001139226"/>
    </source>
</evidence>
<dbReference type="PROSITE" id="PS51186">
    <property type="entry name" value="GNAT"/>
    <property type="match status" value="1"/>
</dbReference>
<proteinExistence type="predicted"/>
<evidence type="ECO:0000259" key="3">
    <source>
        <dbReference type="PROSITE" id="PS51186"/>
    </source>
</evidence>
<keyword evidence="2" id="KW-0012">Acyltransferase</keyword>
<gene>
    <name evidence="4" type="ORF">ML462_08550</name>
</gene>
<reference evidence="4" key="1">
    <citation type="submission" date="2022-03" db="EMBL/GenBank/DDBJ databases">
        <title>Gramella crocea sp. nov., isolated from activated sludge of a seafood processing plant.</title>
        <authorList>
            <person name="Zhang X."/>
        </authorList>
    </citation>
    <scope>NUCLEOTIDE SEQUENCE</scope>
    <source>
        <strain evidence="4">YJ019</strain>
    </source>
</reference>
<name>A0A9X1V5W8_9FLAO</name>
<feature type="domain" description="N-acetyltransferase" evidence="3">
    <location>
        <begin position="1"/>
        <end position="151"/>
    </location>
</feature>
<dbReference type="Proteomes" id="UP001139226">
    <property type="component" value="Unassembled WGS sequence"/>
</dbReference>
<comment type="caution">
    <text evidence="4">The sequence shown here is derived from an EMBL/GenBank/DDBJ whole genome shotgun (WGS) entry which is preliminary data.</text>
</comment>
<dbReference type="PANTHER" id="PTHR43072">
    <property type="entry name" value="N-ACETYLTRANSFERASE"/>
    <property type="match status" value="1"/>
</dbReference>
<dbReference type="EMBL" id="JAKVTV010000002">
    <property type="protein sequence ID" value="MCH4823223.1"/>
    <property type="molecule type" value="Genomic_DNA"/>
</dbReference>
<dbReference type="CDD" id="cd04301">
    <property type="entry name" value="NAT_SF"/>
    <property type="match status" value="1"/>
</dbReference>
<evidence type="ECO:0000313" key="4">
    <source>
        <dbReference type="EMBL" id="MCH4823223.1"/>
    </source>
</evidence>
<dbReference type="PANTHER" id="PTHR43072:SF23">
    <property type="entry name" value="UPF0039 PROTEIN C11D3.02C"/>
    <property type="match status" value="1"/>
</dbReference>
<dbReference type="Gene3D" id="3.40.630.30">
    <property type="match status" value="1"/>
</dbReference>
<keyword evidence="5" id="KW-1185">Reference proteome</keyword>
<accession>A0A9X1V5W8</accession>
<sequence>MIRELTANDASAILNIYRLGLETRNATFETRVPTWEEWNKKFHRHSRLVFTEENTIKGWAGLTPFSTREVYKGVAEVSIYVHPSFHGEGIATRLLKALIPSSEEHNTWTLFSSVFPENNATIKLHENLGFKLLGRREKIAKLEGVWRDTLIFERRSQRVGID</sequence>
<dbReference type="AlphaFoldDB" id="A0A9X1V5W8"/>
<organism evidence="4 5">
    <name type="scientific">Christiangramia lutea</name>
    <dbReference type="NCBI Taxonomy" id="1607951"/>
    <lineage>
        <taxon>Bacteria</taxon>
        <taxon>Pseudomonadati</taxon>
        <taxon>Bacteroidota</taxon>
        <taxon>Flavobacteriia</taxon>
        <taxon>Flavobacteriales</taxon>
        <taxon>Flavobacteriaceae</taxon>
        <taxon>Christiangramia</taxon>
    </lineage>
</organism>
<protein>
    <submittedName>
        <fullName evidence="4">GNAT family N-acetyltransferase</fullName>
    </submittedName>
</protein>
<dbReference type="InterPro" id="IPR016181">
    <property type="entry name" value="Acyl_CoA_acyltransferase"/>
</dbReference>